<dbReference type="EMBL" id="BAABJP010000043">
    <property type="protein sequence ID" value="GAA5170064.1"/>
    <property type="molecule type" value="Genomic_DNA"/>
</dbReference>
<reference evidence="3" key="1">
    <citation type="journal article" date="2019" name="Int. J. Syst. Evol. Microbiol.">
        <title>The Global Catalogue of Microorganisms (GCM) 10K type strain sequencing project: providing services to taxonomists for standard genome sequencing and annotation.</title>
        <authorList>
            <consortium name="The Broad Institute Genomics Platform"/>
            <consortium name="The Broad Institute Genome Sequencing Center for Infectious Disease"/>
            <person name="Wu L."/>
            <person name="Ma J."/>
        </authorList>
    </citation>
    <scope>NUCLEOTIDE SEQUENCE [LARGE SCALE GENOMIC DNA]</scope>
    <source>
        <strain evidence="3">JCM 18303</strain>
    </source>
</reference>
<keyword evidence="1" id="KW-0472">Membrane</keyword>
<accession>A0ABP9R0L1</accession>
<keyword evidence="1" id="KW-0812">Transmembrane</keyword>
<evidence type="ECO:0000313" key="2">
    <source>
        <dbReference type="EMBL" id="GAA5170064.1"/>
    </source>
</evidence>
<comment type="caution">
    <text evidence="2">The sequence shown here is derived from an EMBL/GenBank/DDBJ whole genome shotgun (WGS) entry which is preliminary data.</text>
</comment>
<name>A0ABP9R0L1_9PSEU</name>
<organism evidence="2 3">
    <name type="scientific">Pseudonocardia eucalypti</name>
    <dbReference type="NCBI Taxonomy" id="648755"/>
    <lineage>
        <taxon>Bacteria</taxon>
        <taxon>Bacillati</taxon>
        <taxon>Actinomycetota</taxon>
        <taxon>Actinomycetes</taxon>
        <taxon>Pseudonocardiales</taxon>
        <taxon>Pseudonocardiaceae</taxon>
        <taxon>Pseudonocardia</taxon>
    </lineage>
</organism>
<gene>
    <name evidence="2" type="ORF">GCM10023321_66580</name>
</gene>
<keyword evidence="3" id="KW-1185">Reference proteome</keyword>
<keyword evidence="1" id="KW-1133">Transmembrane helix</keyword>
<dbReference type="RefSeq" id="WP_185063538.1">
    <property type="nucleotide sequence ID" value="NZ_BAABJP010000043.1"/>
</dbReference>
<sequence length="62" mass="6436">MSTSFLVCVVVALAAVVFWRATLLIAAATLIAILITGIDTIADHMPTAQVSTVAHWSDHSGG</sequence>
<evidence type="ECO:0000313" key="3">
    <source>
        <dbReference type="Proteomes" id="UP001428817"/>
    </source>
</evidence>
<feature type="transmembrane region" description="Helical" evidence="1">
    <location>
        <begin position="24"/>
        <end position="42"/>
    </location>
</feature>
<protein>
    <submittedName>
        <fullName evidence="2">Uncharacterized protein</fullName>
    </submittedName>
</protein>
<proteinExistence type="predicted"/>
<dbReference type="Proteomes" id="UP001428817">
    <property type="component" value="Unassembled WGS sequence"/>
</dbReference>
<evidence type="ECO:0000256" key="1">
    <source>
        <dbReference type="SAM" id="Phobius"/>
    </source>
</evidence>